<reference evidence="1 2" key="1">
    <citation type="submission" date="2018-05" db="EMBL/GenBank/DDBJ databases">
        <title>Genomic Encyclopedia of Type Strains, Phase IV (KMG-IV): sequencing the most valuable type-strain genomes for metagenomic binning, comparative biology and taxonomic classification.</title>
        <authorList>
            <person name="Goeker M."/>
        </authorList>
    </citation>
    <scope>NUCLEOTIDE SEQUENCE [LARGE SCALE GENOMIC DNA]</scope>
    <source>
        <strain evidence="1 2">DSM 25350</strain>
    </source>
</reference>
<accession>A0A316FT34</accession>
<gene>
    <name evidence="1" type="ORF">C8D97_105180</name>
</gene>
<sequence>MLSGIPQYINHNYINQNYINHYVNETLNRSPFLATGLEKTVFDRILSISLNSVELKINFENLNKNI</sequence>
<organism evidence="1 2">
    <name type="scientific">Pleionea mediterranea</name>
    <dbReference type="NCBI Taxonomy" id="523701"/>
    <lineage>
        <taxon>Bacteria</taxon>
        <taxon>Pseudomonadati</taxon>
        <taxon>Pseudomonadota</taxon>
        <taxon>Gammaproteobacteria</taxon>
        <taxon>Oceanospirillales</taxon>
        <taxon>Pleioneaceae</taxon>
        <taxon>Pleionea</taxon>
    </lineage>
</organism>
<dbReference type="Proteomes" id="UP000245790">
    <property type="component" value="Unassembled WGS sequence"/>
</dbReference>
<name>A0A316FT34_9GAMM</name>
<keyword evidence="2" id="KW-1185">Reference proteome</keyword>
<evidence type="ECO:0000313" key="2">
    <source>
        <dbReference type="Proteomes" id="UP000245790"/>
    </source>
</evidence>
<comment type="caution">
    <text evidence="1">The sequence shown here is derived from an EMBL/GenBank/DDBJ whole genome shotgun (WGS) entry which is preliminary data.</text>
</comment>
<dbReference type="AlphaFoldDB" id="A0A316FT34"/>
<proteinExistence type="predicted"/>
<dbReference type="EMBL" id="QGGU01000005">
    <property type="protein sequence ID" value="PWK51864.1"/>
    <property type="molecule type" value="Genomic_DNA"/>
</dbReference>
<evidence type="ECO:0000313" key="1">
    <source>
        <dbReference type="EMBL" id="PWK51864.1"/>
    </source>
</evidence>
<protein>
    <submittedName>
        <fullName evidence="1">Uncharacterized protein</fullName>
    </submittedName>
</protein>